<comment type="caution">
    <text evidence="7">The sequence shown here is derived from an EMBL/GenBank/DDBJ whole genome shotgun (WGS) entry which is preliminary data.</text>
</comment>
<evidence type="ECO:0000256" key="5">
    <source>
        <dbReference type="RuleBase" id="RU361279"/>
    </source>
</evidence>
<dbReference type="PIRSF" id="PIRSF006806">
    <property type="entry name" value="FTHF_cligase"/>
    <property type="match status" value="1"/>
</dbReference>
<comment type="similarity">
    <text evidence="1 5">Belongs to the 5-formyltetrahydrofolate cyclo-ligase family.</text>
</comment>
<evidence type="ECO:0000256" key="3">
    <source>
        <dbReference type="ARBA" id="ARBA00022840"/>
    </source>
</evidence>
<dbReference type="EC" id="6.3.3.2" evidence="5"/>
<feature type="binding site" evidence="4">
    <location>
        <position position="77"/>
    </location>
    <ligand>
        <name>substrate</name>
    </ligand>
</feature>
<feature type="binding site" evidence="4">
    <location>
        <begin position="26"/>
        <end position="30"/>
    </location>
    <ligand>
        <name>ATP</name>
        <dbReference type="ChEBI" id="CHEBI:30616"/>
    </ligand>
</feature>
<keyword evidence="6" id="KW-0175">Coiled coil</keyword>
<reference evidence="7 8" key="1">
    <citation type="submission" date="2019-09" db="EMBL/GenBank/DDBJ databases">
        <title>Phylogeny of genus Pseudoclavibacter and closely related genus.</title>
        <authorList>
            <person name="Li Y."/>
        </authorList>
    </citation>
    <scope>NUCLEOTIDE SEQUENCE [LARGE SCALE GENOMIC DNA]</scope>
    <source>
        <strain evidence="7 8">KCTC 13959</strain>
    </source>
</reference>
<keyword evidence="2 4" id="KW-0547">Nucleotide-binding</keyword>
<proteinExistence type="inferred from homology"/>
<dbReference type="GO" id="GO:0035999">
    <property type="term" value="P:tetrahydrofolate interconversion"/>
    <property type="evidence" value="ECO:0007669"/>
    <property type="project" value="TreeGrafter"/>
</dbReference>
<accession>A0A7J5BAR5</accession>
<evidence type="ECO:0000256" key="4">
    <source>
        <dbReference type="PIRSR" id="PIRSR006806-1"/>
    </source>
</evidence>
<dbReference type="NCBIfam" id="TIGR02727">
    <property type="entry name" value="MTHFS_bact"/>
    <property type="match status" value="1"/>
</dbReference>
<dbReference type="GO" id="GO:0030272">
    <property type="term" value="F:5-formyltetrahydrofolate cyclo-ligase activity"/>
    <property type="evidence" value="ECO:0007669"/>
    <property type="project" value="UniProtKB-EC"/>
</dbReference>
<dbReference type="Pfam" id="PF01812">
    <property type="entry name" value="5-FTHF_cyc-lig"/>
    <property type="match status" value="1"/>
</dbReference>
<keyword evidence="5" id="KW-0479">Metal-binding</keyword>
<dbReference type="GO" id="GO:0005524">
    <property type="term" value="F:ATP binding"/>
    <property type="evidence" value="ECO:0007669"/>
    <property type="project" value="UniProtKB-KW"/>
</dbReference>
<dbReference type="InterPro" id="IPR024185">
    <property type="entry name" value="FTHF_cligase-like_sf"/>
</dbReference>
<dbReference type="GO" id="GO:0009396">
    <property type="term" value="P:folic acid-containing compound biosynthetic process"/>
    <property type="evidence" value="ECO:0007669"/>
    <property type="project" value="TreeGrafter"/>
</dbReference>
<keyword evidence="7" id="KW-0436">Ligase</keyword>
<comment type="cofactor">
    <cofactor evidence="5">
        <name>Mg(2+)</name>
        <dbReference type="ChEBI" id="CHEBI:18420"/>
    </cofactor>
</comment>
<sequence>MMGILPGKMVASTYPGLMLETVIAEKKRLRARVRELRARRKAADIAALAAPVADALLALVHEHRARRVACFLSSPVEVPTRDFLQRARDHEIEVLLPVAKPEGRLKWVLDTGAERQHPLLRVPEPVGPTEPGDALATAELIIVPAALVDRQGYRLGWGGGFYDRALVGRTVPVFALVHEDEVVDAVPRELHDRPVDGIVTPKGQFQVESAQ</sequence>
<dbReference type="Proteomes" id="UP000433493">
    <property type="component" value="Unassembled WGS sequence"/>
</dbReference>
<dbReference type="GO" id="GO:0046872">
    <property type="term" value="F:metal ion binding"/>
    <property type="evidence" value="ECO:0007669"/>
    <property type="project" value="UniProtKB-KW"/>
</dbReference>
<feature type="binding site" evidence="4">
    <location>
        <position position="72"/>
    </location>
    <ligand>
        <name>substrate</name>
    </ligand>
</feature>
<feature type="coiled-coil region" evidence="6">
    <location>
        <begin position="19"/>
        <end position="46"/>
    </location>
</feature>
<keyword evidence="3 4" id="KW-0067">ATP-binding</keyword>
<gene>
    <name evidence="7" type="ORF">F8O05_07790</name>
</gene>
<keyword evidence="5" id="KW-0460">Magnesium</keyword>
<keyword evidence="8" id="KW-1185">Reference proteome</keyword>
<name>A0A7J5BAR5_9MICO</name>
<dbReference type="PANTHER" id="PTHR23407">
    <property type="entry name" value="ATPASE INHIBITOR/5-FORMYLTETRAHYDROFOLATE CYCLO-LIGASE"/>
    <property type="match status" value="1"/>
</dbReference>
<dbReference type="InterPro" id="IPR002698">
    <property type="entry name" value="FTHF_cligase"/>
</dbReference>
<dbReference type="Gene3D" id="3.40.50.10420">
    <property type="entry name" value="NagB/RpiA/CoA transferase-like"/>
    <property type="match status" value="1"/>
</dbReference>
<dbReference type="AlphaFoldDB" id="A0A7J5BAR5"/>
<protein>
    <recommendedName>
        <fullName evidence="5">5-formyltetrahydrofolate cyclo-ligase</fullName>
        <ecNumber evidence="5">6.3.3.2</ecNumber>
    </recommendedName>
</protein>
<dbReference type="SUPFAM" id="SSF100950">
    <property type="entry name" value="NagB/RpiA/CoA transferase-like"/>
    <property type="match status" value="1"/>
</dbReference>
<organism evidence="7 8">
    <name type="scientific">Gulosibacter chungangensis</name>
    <dbReference type="NCBI Taxonomy" id="979746"/>
    <lineage>
        <taxon>Bacteria</taxon>
        <taxon>Bacillati</taxon>
        <taxon>Actinomycetota</taxon>
        <taxon>Actinomycetes</taxon>
        <taxon>Micrococcales</taxon>
        <taxon>Microbacteriaceae</taxon>
        <taxon>Gulosibacter</taxon>
    </lineage>
</organism>
<comment type="catalytic activity">
    <reaction evidence="5">
        <text>(6S)-5-formyl-5,6,7,8-tetrahydrofolate + ATP = (6R)-5,10-methenyltetrahydrofolate + ADP + phosphate</text>
        <dbReference type="Rhea" id="RHEA:10488"/>
        <dbReference type="ChEBI" id="CHEBI:30616"/>
        <dbReference type="ChEBI" id="CHEBI:43474"/>
        <dbReference type="ChEBI" id="CHEBI:57455"/>
        <dbReference type="ChEBI" id="CHEBI:57457"/>
        <dbReference type="ChEBI" id="CHEBI:456216"/>
        <dbReference type="EC" id="6.3.3.2"/>
    </reaction>
</comment>
<evidence type="ECO:0000256" key="1">
    <source>
        <dbReference type="ARBA" id="ARBA00010638"/>
    </source>
</evidence>
<feature type="binding site" evidence="4">
    <location>
        <begin position="154"/>
        <end position="162"/>
    </location>
    <ligand>
        <name>ATP</name>
        <dbReference type="ChEBI" id="CHEBI:30616"/>
    </ligand>
</feature>
<evidence type="ECO:0000256" key="2">
    <source>
        <dbReference type="ARBA" id="ARBA00022741"/>
    </source>
</evidence>
<dbReference type="PANTHER" id="PTHR23407:SF1">
    <property type="entry name" value="5-FORMYLTETRAHYDROFOLATE CYCLO-LIGASE"/>
    <property type="match status" value="1"/>
</dbReference>
<evidence type="ECO:0000313" key="8">
    <source>
        <dbReference type="Proteomes" id="UP000433493"/>
    </source>
</evidence>
<dbReference type="InterPro" id="IPR037171">
    <property type="entry name" value="NagB/RpiA_transferase-like"/>
</dbReference>
<dbReference type="OrthoDB" id="3242798at2"/>
<evidence type="ECO:0000313" key="7">
    <source>
        <dbReference type="EMBL" id="KAB1643135.1"/>
    </source>
</evidence>
<dbReference type="EMBL" id="WBKB01000004">
    <property type="protein sequence ID" value="KAB1643135.1"/>
    <property type="molecule type" value="Genomic_DNA"/>
</dbReference>
<evidence type="ECO:0000256" key="6">
    <source>
        <dbReference type="SAM" id="Coils"/>
    </source>
</evidence>